<protein>
    <submittedName>
        <fullName evidence="2">Uncharacterized protein</fullName>
    </submittedName>
</protein>
<feature type="compositionally biased region" description="Low complexity" evidence="1">
    <location>
        <begin position="741"/>
        <end position="757"/>
    </location>
</feature>
<dbReference type="Proteomes" id="UP000218209">
    <property type="component" value="Unassembled WGS sequence"/>
</dbReference>
<feature type="compositionally biased region" description="Low complexity" evidence="1">
    <location>
        <begin position="595"/>
        <end position="607"/>
    </location>
</feature>
<feature type="compositionally biased region" description="Basic and acidic residues" evidence="1">
    <location>
        <begin position="490"/>
        <end position="527"/>
    </location>
</feature>
<evidence type="ECO:0000313" key="3">
    <source>
        <dbReference type="Proteomes" id="UP000218209"/>
    </source>
</evidence>
<evidence type="ECO:0000256" key="1">
    <source>
        <dbReference type="SAM" id="MobiDB-lite"/>
    </source>
</evidence>
<organism evidence="2 3">
    <name type="scientific">Porphyra umbilicalis</name>
    <name type="common">Purple laver</name>
    <name type="synonym">Red alga</name>
    <dbReference type="NCBI Taxonomy" id="2786"/>
    <lineage>
        <taxon>Eukaryota</taxon>
        <taxon>Rhodophyta</taxon>
        <taxon>Bangiophyceae</taxon>
        <taxon>Bangiales</taxon>
        <taxon>Bangiaceae</taxon>
        <taxon>Porphyra</taxon>
    </lineage>
</organism>
<reference evidence="2 3" key="1">
    <citation type="submission" date="2017-03" db="EMBL/GenBank/DDBJ databases">
        <title>WGS assembly of Porphyra umbilicalis.</title>
        <authorList>
            <person name="Brawley S.H."/>
            <person name="Blouin N.A."/>
            <person name="Ficko-Blean E."/>
            <person name="Wheeler G.L."/>
            <person name="Lohr M."/>
            <person name="Goodson H.V."/>
            <person name="Jenkins J.W."/>
            <person name="Blaby-Haas C.E."/>
            <person name="Helliwell K.E."/>
            <person name="Chan C."/>
            <person name="Marriage T."/>
            <person name="Bhattacharya D."/>
            <person name="Klein A.S."/>
            <person name="Badis Y."/>
            <person name="Brodie J."/>
            <person name="Cao Y."/>
            <person name="Collen J."/>
            <person name="Dittami S.M."/>
            <person name="Gachon C.M."/>
            <person name="Green B.R."/>
            <person name="Karpowicz S."/>
            <person name="Kim J.W."/>
            <person name="Kudahl U."/>
            <person name="Lin S."/>
            <person name="Michel G."/>
            <person name="Mittag M."/>
            <person name="Olson B.J."/>
            <person name="Pangilinan J."/>
            <person name="Peng Y."/>
            <person name="Qiu H."/>
            <person name="Shu S."/>
            <person name="Singer J.T."/>
            <person name="Smith A.G."/>
            <person name="Sprecher B.N."/>
            <person name="Wagner V."/>
            <person name="Wang W."/>
            <person name="Wang Z.-Y."/>
            <person name="Yan J."/>
            <person name="Yarish C."/>
            <person name="Zoeuner-Riek S."/>
            <person name="Zhuang Y."/>
            <person name="Zou Y."/>
            <person name="Lindquist E.A."/>
            <person name="Grimwood J."/>
            <person name="Barry K."/>
            <person name="Rokhsar D.S."/>
            <person name="Schmutz J."/>
            <person name="Stiller J.W."/>
            <person name="Grossman A.R."/>
            <person name="Prochnik S.E."/>
        </authorList>
    </citation>
    <scope>NUCLEOTIDE SEQUENCE [LARGE SCALE GENOMIC DNA]</scope>
    <source>
        <strain evidence="2">4086291</strain>
    </source>
</reference>
<sequence>MARSTRADLPPPSVLRTVAAAAAARPRLAARQPRSAHRATVIARAAGTRCAGADETARPPGAAVRAECALTGHATPARSARTLGAGLAHPQDVPAARLALANHRRLAGALGAALEPVLARPARVGALAADGHRLDARVDALVVLGTLGAGLAHPQDVPAARLALANHRRLAGALGAALEPVLARALGAALEPVLARPARVGALAADGHRLDARVDALVVLGTLGAGLAHPQDVPAARLALANHRRLAGALGAALEPVLARPARVGALAADGHRLDARVDALVDVPAARLALADHWRLAGALGAALEPVLARPARVGALAADAHRLDARVDALVVLGTLRPRRALADNVPAARLALGNDRRRTKAGCPAGEAPAARNAIATALGASARVVPGALGARRAAPADPPATRLALLDGRALTRALGATRQATRARPARVRALAAEAHRLDAAVGARGALAARGAPRAPPTHGRPARRARAERERPPIVVAAGRRPVADRRDGGGGDVGGDRRRGATDGDRGDRHRGDDRDGHSGGGHHRRPQGQGHGEGRRGADARRGGRGRHGAGGIAPAPPPPLHAVDAAAATGASPPRPCVSSTRSAAAAHVAAARAQAAPPPWPRPAFPVGGGAGPPGGAPPTPPRRGVAPTSTARGATDHRRRAATGKAVGSATRVGAPRGRPRRVPVNDRDACGRGTDCPAAAAAAAARRRPPPPARGGRAGAYGPRARVVASPPAAGDSGARRGRSSARARAAAAPGAPPSSVVSPAPPNWCSPHAHTGAFPLSSGPWRRRPCGSWRVPPLRCHNARRAAAARRRDSSGRPPWASASLRAPSCVIVFVRAPHRSAVPDDGVSFERGTAGFCGGAAGGALRFLVRGVDFRGAPSANRGGSVLGGGILLRTRGSGGGVYCMPLGSADGDWLTERGAGRRATPLKDATTPPGGAAAAMVRVGSRYGTPTRARCGLLVGATASDGCRRMTSGVSDHSGAGGLPALCPHLQKLPVVSNSRAARAPPAVGVDPSVDPWWLRFGMSAETLGGGALGGGQLSLARRASPPTVASASETSLTRIGQ</sequence>
<feature type="compositionally biased region" description="Low complexity" evidence="1">
    <location>
        <begin position="714"/>
        <end position="731"/>
    </location>
</feature>
<feature type="region of interest" description="Disordered" evidence="1">
    <location>
        <begin position="1040"/>
        <end position="1059"/>
    </location>
</feature>
<gene>
    <name evidence="2" type="ORF">BU14_0268s0021</name>
</gene>
<feature type="compositionally biased region" description="Basic and acidic residues" evidence="1">
    <location>
        <begin position="542"/>
        <end position="552"/>
    </location>
</feature>
<keyword evidence="3" id="KW-1185">Reference proteome</keyword>
<name>A0A1X6P217_PORUM</name>
<evidence type="ECO:0000313" key="2">
    <source>
        <dbReference type="EMBL" id="OSX74780.1"/>
    </source>
</evidence>
<dbReference type="EMBL" id="KV918931">
    <property type="protein sequence ID" value="OSX74780.1"/>
    <property type="molecule type" value="Genomic_DNA"/>
</dbReference>
<feature type="compositionally biased region" description="Polar residues" evidence="1">
    <location>
        <begin position="1045"/>
        <end position="1059"/>
    </location>
</feature>
<feature type="compositionally biased region" description="Low complexity" evidence="1">
    <location>
        <begin position="455"/>
        <end position="467"/>
    </location>
</feature>
<proteinExistence type="predicted"/>
<dbReference type="AlphaFoldDB" id="A0A1X6P217"/>
<feature type="region of interest" description="Disordered" evidence="1">
    <location>
        <begin position="455"/>
        <end position="757"/>
    </location>
</feature>
<accession>A0A1X6P217</accession>